<dbReference type="InterPro" id="IPR006860">
    <property type="entry name" value="FecR"/>
</dbReference>
<dbReference type="AlphaFoldDB" id="A0A1V9EGN3"/>
<evidence type="ECO:0008006" key="6">
    <source>
        <dbReference type="Google" id="ProtNLM"/>
    </source>
</evidence>
<feature type="domain" description="Protein FecR C-terminal" evidence="3">
    <location>
        <begin position="340"/>
        <end position="408"/>
    </location>
</feature>
<dbReference type="OrthoDB" id="622631at2"/>
<sequence length="411" mass="46056">MAYSDMEQMQRIIYLLSGHIKGNLNFQETRELENWIADKPENRALFEKLQDKGYRDQLLAQWQPQAAEQSLQRVKQKIASQQKPARWPRWAAAASLLLALAAAGYYILLHKQPLPVATKKVQQPDVAPGRNQATLTLADGRKIVLTRELNGQLALQGQTTITANNKDGIVYTTGSTSTATSISWNTLTTARGEQSPYPLTLPDGSKVWLNAASTITFPTVFNAHARTVKITGEVYFEVEHNEKHPFRVEVKDQLIEDIGTHFNVNAYDDEPASKTTLLEGSVRVGRRPSYAKASAGEAKEKDQSVILKPGEQAVSAPHSPLTIDHSPDLDEAMAWKEGMFRFSSEDLGSIMRTISRWYNVEIVFADPAARSLRFGALVNRFANVSQILRMLELTKEVHFKIEDKKIIVMKN</sequence>
<feature type="domain" description="FecR protein" evidence="2">
    <location>
        <begin position="197"/>
        <end position="283"/>
    </location>
</feature>
<reference evidence="5" key="1">
    <citation type="submission" date="2016-04" db="EMBL/GenBank/DDBJ databases">
        <authorList>
            <person name="Chen L."/>
            <person name="Zhuang W."/>
            <person name="Wang G."/>
        </authorList>
    </citation>
    <scope>NUCLEOTIDE SEQUENCE [LARGE SCALE GENOMIC DNA]</scope>
    <source>
        <strain evidence="5">17621</strain>
    </source>
</reference>
<evidence type="ECO:0000313" key="4">
    <source>
        <dbReference type="EMBL" id="OQP45290.1"/>
    </source>
</evidence>
<dbReference type="RefSeq" id="WP_081202374.1">
    <property type="nucleotide sequence ID" value="NZ_FOCZ01000004.1"/>
</dbReference>
<dbReference type="EMBL" id="LVXG01000031">
    <property type="protein sequence ID" value="OQP45290.1"/>
    <property type="molecule type" value="Genomic_DNA"/>
</dbReference>
<dbReference type="InterPro" id="IPR032508">
    <property type="entry name" value="FecR_C"/>
</dbReference>
<dbReference type="Pfam" id="PF16344">
    <property type="entry name" value="FecR_C"/>
    <property type="match status" value="1"/>
</dbReference>
<dbReference type="Gene3D" id="3.55.50.30">
    <property type="match status" value="1"/>
</dbReference>
<dbReference type="PANTHER" id="PTHR30273:SF2">
    <property type="entry name" value="PROTEIN FECR"/>
    <property type="match status" value="1"/>
</dbReference>
<dbReference type="Proteomes" id="UP000192610">
    <property type="component" value="Unassembled WGS sequence"/>
</dbReference>
<dbReference type="GO" id="GO:0016989">
    <property type="term" value="F:sigma factor antagonist activity"/>
    <property type="evidence" value="ECO:0007669"/>
    <property type="project" value="TreeGrafter"/>
</dbReference>
<feature type="transmembrane region" description="Helical" evidence="1">
    <location>
        <begin position="90"/>
        <end position="109"/>
    </location>
</feature>
<name>A0A1V9EGN3_9BACT</name>
<dbReference type="InterPro" id="IPR012373">
    <property type="entry name" value="Ferrdict_sens_TM"/>
</dbReference>
<evidence type="ECO:0000259" key="2">
    <source>
        <dbReference type="Pfam" id="PF04773"/>
    </source>
</evidence>
<gene>
    <name evidence="4" type="ORF">A4H97_32765</name>
</gene>
<protein>
    <recommendedName>
        <fullName evidence="6">FecR family protein</fullName>
    </recommendedName>
</protein>
<evidence type="ECO:0000256" key="1">
    <source>
        <dbReference type="SAM" id="Phobius"/>
    </source>
</evidence>
<keyword evidence="1" id="KW-1133">Transmembrane helix</keyword>
<dbReference type="Pfam" id="PF04773">
    <property type="entry name" value="FecR"/>
    <property type="match status" value="1"/>
</dbReference>
<keyword evidence="5" id="KW-1185">Reference proteome</keyword>
<organism evidence="4 5">
    <name type="scientific">Niastella yeongjuensis</name>
    <dbReference type="NCBI Taxonomy" id="354355"/>
    <lineage>
        <taxon>Bacteria</taxon>
        <taxon>Pseudomonadati</taxon>
        <taxon>Bacteroidota</taxon>
        <taxon>Chitinophagia</taxon>
        <taxon>Chitinophagales</taxon>
        <taxon>Chitinophagaceae</taxon>
        <taxon>Niastella</taxon>
    </lineage>
</organism>
<keyword evidence="1" id="KW-0812">Transmembrane</keyword>
<dbReference type="STRING" id="354355.SAMN05660816_02445"/>
<dbReference type="PANTHER" id="PTHR30273">
    <property type="entry name" value="PERIPLASMIC SIGNAL SENSOR AND SIGMA FACTOR ACTIVATOR FECR-RELATED"/>
    <property type="match status" value="1"/>
</dbReference>
<proteinExistence type="predicted"/>
<comment type="caution">
    <text evidence="4">The sequence shown here is derived from an EMBL/GenBank/DDBJ whole genome shotgun (WGS) entry which is preliminary data.</text>
</comment>
<dbReference type="Gene3D" id="2.60.120.1440">
    <property type="match status" value="1"/>
</dbReference>
<keyword evidence="1" id="KW-0472">Membrane</keyword>
<accession>A0A1V9EGN3</accession>
<evidence type="ECO:0000259" key="3">
    <source>
        <dbReference type="Pfam" id="PF16344"/>
    </source>
</evidence>
<evidence type="ECO:0000313" key="5">
    <source>
        <dbReference type="Proteomes" id="UP000192610"/>
    </source>
</evidence>